<dbReference type="InterPro" id="IPR042122">
    <property type="entry name" value="Ser_AcTrfase_N_sf"/>
</dbReference>
<keyword evidence="10" id="KW-0198">Cysteine biosynthesis</keyword>
<organism evidence="13 14">
    <name type="scientific">Schaalia cardiffensis F0333</name>
    <dbReference type="NCBI Taxonomy" id="888050"/>
    <lineage>
        <taxon>Bacteria</taxon>
        <taxon>Bacillati</taxon>
        <taxon>Actinomycetota</taxon>
        <taxon>Actinomycetes</taxon>
        <taxon>Actinomycetales</taxon>
        <taxon>Actinomycetaceae</taxon>
        <taxon>Schaalia</taxon>
    </lineage>
</organism>
<comment type="similarity">
    <text evidence="3">Belongs to the transferase hexapeptide repeat family.</text>
</comment>
<evidence type="ECO:0000256" key="10">
    <source>
        <dbReference type="ARBA" id="ARBA00023192"/>
    </source>
</evidence>
<keyword evidence="6" id="KW-0963">Cytoplasm</keyword>
<keyword evidence="14" id="KW-1185">Reference proteome</keyword>
<dbReference type="EMBL" id="AQHZ01000024">
    <property type="protein sequence ID" value="ENO17714.1"/>
    <property type="molecule type" value="Genomic_DNA"/>
</dbReference>
<dbReference type="HOGENOM" id="CLU_051638_10_1_11"/>
<evidence type="ECO:0000313" key="13">
    <source>
        <dbReference type="EMBL" id="ENO17714.1"/>
    </source>
</evidence>
<evidence type="ECO:0000256" key="7">
    <source>
        <dbReference type="ARBA" id="ARBA00022605"/>
    </source>
</evidence>
<comment type="pathway">
    <text evidence="2">Amino-acid biosynthesis; L-cysteine biosynthesis; L-cysteine from L-serine: step 1/2.</text>
</comment>
<dbReference type="eggNOG" id="COG1045">
    <property type="taxonomic scope" value="Bacteria"/>
</dbReference>
<dbReference type="Pfam" id="PF00132">
    <property type="entry name" value="Hexapep"/>
    <property type="match status" value="1"/>
</dbReference>
<dbReference type="Proteomes" id="UP000013015">
    <property type="component" value="Unassembled WGS sequence"/>
</dbReference>
<dbReference type="CDD" id="cd03354">
    <property type="entry name" value="LbH_SAT"/>
    <property type="match status" value="1"/>
</dbReference>
<dbReference type="EC" id="2.3.1.30" evidence="4"/>
<dbReference type="InterPro" id="IPR001451">
    <property type="entry name" value="Hexapep"/>
</dbReference>
<evidence type="ECO:0000256" key="5">
    <source>
        <dbReference type="ARBA" id="ARBA00018522"/>
    </source>
</evidence>
<dbReference type="GO" id="GO:0006535">
    <property type="term" value="P:cysteine biosynthetic process from serine"/>
    <property type="evidence" value="ECO:0007669"/>
    <property type="project" value="InterPro"/>
</dbReference>
<dbReference type="InterPro" id="IPR045304">
    <property type="entry name" value="LbH_SAT"/>
</dbReference>
<accession>N6WC00</accession>
<evidence type="ECO:0000256" key="9">
    <source>
        <dbReference type="ARBA" id="ARBA00022737"/>
    </source>
</evidence>
<evidence type="ECO:0000256" key="11">
    <source>
        <dbReference type="ARBA" id="ARBA00023315"/>
    </source>
</evidence>
<gene>
    <name evidence="13" type="primary">cysE</name>
    <name evidence="13" type="ORF">HMPREF9004_1624</name>
</gene>
<evidence type="ECO:0000256" key="2">
    <source>
        <dbReference type="ARBA" id="ARBA00004876"/>
    </source>
</evidence>
<evidence type="ECO:0000256" key="4">
    <source>
        <dbReference type="ARBA" id="ARBA00013266"/>
    </source>
</evidence>
<dbReference type="GO" id="GO:0005737">
    <property type="term" value="C:cytoplasm"/>
    <property type="evidence" value="ECO:0007669"/>
    <property type="project" value="UniProtKB-SubCell"/>
</dbReference>
<keyword evidence="11 13" id="KW-0012">Acyltransferase</keyword>
<keyword evidence="7" id="KW-0028">Amino-acid biosynthesis</keyword>
<evidence type="ECO:0000256" key="8">
    <source>
        <dbReference type="ARBA" id="ARBA00022679"/>
    </source>
</evidence>
<dbReference type="NCBIfam" id="NF041874">
    <property type="entry name" value="EPS_EpsC"/>
    <property type="match status" value="1"/>
</dbReference>
<dbReference type="NCBIfam" id="TIGR01172">
    <property type="entry name" value="cysE"/>
    <property type="match status" value="1"/>
</dbReference>
<dbReference type="SUPFAM" id="SSF51161">
    <property type="entry name" value="Trimeric LpxA-like enzymes"/>
    <property type="match status" value="1"/>
</dbReference>
<dbReference type="PROSITE" id="PS00101">
    <property type="entry name" value="HEXAPEP_TRANSFERASES"/>
    <property type="match status" value="1"/>
</dbReference>
<dbReference type="InterPro" id="IPR005881">
    <property type="entry name" value="Ser_O-AcTrfase"/>
</dbReference>
<name>N6WC00_9ACTO</name>
<dbReference type="InterPro" id="IPR018357">
    <property type="entry name" value="Hexapep_transf_CS"/>
</dbReference>
<evidence type="ECO:0000256" key="3">
    <source>
        <dbReference type="ARBA" id="ARBA00007274"/>
    </source>
</evidence>
<dbReference type="FunFam" id="2.160.10.10:FF:000007">
    <property type="entry name" value="Serine acetyltransferase"/>
    <property type="match status" value="1"/>
</dbReference>
<evidence type="ECO:0000256" key="6">
    <source>
        <dbReference type="ARBA" id="ARBA00022490"/>
    </source>
</evidence>
<dbReference type="STRING" id="888050.HMPREF9004_1624"/>
<dbReference type="InterPro" id="IPR011004">
    <property type="entry name" value="Trimer_LpxA-like_sf"/>
</dbReference>
<evidence type="ECO:0000256" key="12">
    <source>
        <dbReference type="ARBA" id="ARBA00049486"/>
    </source>
</evidence>
<dbReference type="Gene3D" id="1.10.3130.10">
    <property type="entry name" value="serine acetyltransferase, domain 1"/>
    <property type="match status" value="1"/>
</dbReference>
<dbReference type="AlphaFoldDB" id="N6WC00"/>
<sequence length="263" mass="28140">MTRADGENSLALHLPRWLRFSTLPLSPAQSSPAEPNSELSHSFKTSALQPIDWRSFSEGTIMVMNPLRAARLLKEDLHTACHRDPAATSALEVALTYPGVHALWAHRLSHALWVRKVKLPARILSSISRSFTGVDIHPAAVIGRRVFIDHATGVVIGATTEVGEDVVIFHGVTLGGVSMTPGKRHPTIGSHVMIGAGAKVLGPITVGDGVKIGANAVVVKDVPCGSVAIGVPAKLLPKPCQDTKDDDLIIDPVYFLDEPELYI</sequence>
<comment type="caution">
    <text evidence="13">The sequence shown here is derived from an EMBL/GenBank/DDBJ whole genome shotgun (WGS) entry which is preliminary data.</text>
</comment>
<evidence type="ECO:0000313" key="14">
    <source>
        <dbReference type="Proteomes" id="UP000013015"/>
    </source>
</evidence>
<proteinExistence type="inferred from homology"/>
<dbReference type="PATRIC" id="fig|888050.3.peg.1560"/>
<comment type="catalytic activity">
    <reaction evidence="12">
        <text>L-serine + acetyl-CoA = O-acetyl-L-serine + CoA</text>
        <dbReference type="Rhea" id="RHEA:24560"/>
        <dbReference type="ChEBI" id="CHEBI:33384"/>
        <dbReference type="ChEBI" id="CHEBI:57287"/>
        <dbReference type="ChEBI" id="CHEBI:57288"/>
        <dbReference type="ChEBI" id="CHEBI:58340"/>
        <dbReference type="EC" id="2.3.1.30"/>
    </reaction>
</comment>
<comment type="subcellular location">
    <subcellularLocation>
        <location evidence="1">Cytoplasm</location>
    </subcellularLocation>
</comment>
<keyword evidence="9" id="KW-0677">Repeat</keyword>
<protein>
    <recommendedName>
        <fullName evidence="5">Serine acetyltransferase</fullName>
        <ecNumber evidence="4">2.3.1.30</ecNumber>
    </recommendedName>
</protein>
<dbReference type="GO" id="GO:0009001">
    <property type="term" value="F:serine O-acetyltransferase activity"/>
    <property type="evidence" value="ECO:0007669"/>
    <property type="project" value="UniProtKB-EC"/>
</dbReference>
<dbReference type="InterPro" id="IPR053376">
    <property type="entry name" value="Serine_acetyltransferase"/>
</dbReference>
<reference evidence="13 14" key="1">
    <citation type="submission" date="2013-03" db="EMBL/GenBank/DDBJ databases">
        <title>Reference genome for the Human Microbiome Project.</title>
        <authorList>
            <person name="Aqrawi P."/>
            <person name="Ayvaz T."/>
            <person name="Bess C."/>
            <person name="Blankenburg K."/>
            <person name="Coyle M."/>
            <person name="Deng J."/>
            <person name="Forbes L."/>
            <person name="Fowler G."/>
            <person name="Francisco L."/>
            <person name="Fu Q."/>
            <person name="Gibbs R."/>
            <person name="Gross S."/>
            <person name="Gubbala S."/>
            <person name="Hale W."/>
            <person name="Hemphill L."/>
            <person name="Highlander S."/>
            <person name="Hirani K."/>
            <person name="Jackson L."/>
            <person name="Jakkamsetti A."/>
            <person name="Javaid M."/>
            <person name="Jayaseelan J.C."/>
            <person name="Jiang H."/>
            <person name="Joshi V."/>
            <person name="Korchina V."/>
            <person name="Kovar C."/>
            <person name="Lara F."/>
            <person name="Lee S."/>
            <person name="Liu Y."/>
            <person name="Mata R."/>
            <person name="Mathew T."/>
            <person name="Munidasa M."/>
            <person name="Muzny D."/>
            <person name="Nazareth L."/>
            <person name="Ngo R."/>
            <person name="Nguyen L."/>
            <person name="Nguyen N."/>
            <person name="Okwuonu G."/>
            <person name="Ongeri F."/>
            <person name="Palculict T."/>
            <person name="Patil S."/>
            <person name="Petrosino J."/>
            <person name="Pham C."/>
            <person name="Pham P."/>
            <person name="Pu L.-L."/>
            <person name="Qin X."/>
            <person name="Qu J."/>
            <person name="Reid J."/>
            <person name="Ross M."/>
            <person name="Ruth R."/>
            <person name="Saada N."/>
            <person name="San Lucas F."/>
            <person name="Santibanez J."/>
            <person name="Shang Y."/>
            <person name="Simmons D."/>
            <person name="Song X.-Z."/>
            <person name="Tang L.-Y."/>
            <person name="Thornton R."/>
            <person name="Warren J."/>
            <person name="Weissenberger G."/>
            <person name="Wilczek-Boney K."/>
            <person name="Worley K."/>
            <person name="Youmans B."/>
            <person name="Zhang J."/>
            <person name="Zhang L."/>
            <person name="Zhao Z."/>
            <person name="Zhou C."/>
            <person name="Zhu D."/>
            <person name="Zhu Y."/>
        </authorList>
    </citation>
    <scope>NUCLEOTIDE SEQUENCE [LARGE SCALE GENOMIC DNA]</scope>
    <source>
        <strain evidence="13 14">F0333</strain>
    </source>
</reference>
<keyword evidence="8 13" id="KW-0808">Transferase</keyword>
<dbReference type="PANTHER" id="PTHR42811">
    <property type="entry name" value="SERINE ACETYLTRANSFERASE"/>
    <property type="match status" value="1"/>
</dbReference>
<dbReference type="FunFam" id="1.10.3130.10:FF:000003">
    <property type="entry name" value="Serine acetyltransferase"/>
    <property type="match status" value="1"/>
</dbReference>
<dbReference type="Gene3D" id="2.160.10.10">
    <property type="entry name" value="Hexapeptide repeat proteins"/>
    <property type="match status" value="1"/>
</dbReference>
<evidence type="ECO:0000256" key="1">
    <source>
        <dbReference type="ARBA" id="ARBA00004496"/>
    </source>
</evidence>